<keyword evidence="3" id="KW-0653">Protein transport</keyword>
<comment type="function">
    <text evidence="3">Component of the exocyst complex.</text>
</comment>
<dbReference type="GO" id="GO:0005546">
    <property type="term" value="F:phosphatidylinositol-4,5-bisphosphate binding"/>
    <property type="evidence" value="ECO:0007669"/>
    <property type="project" value="InterPro"/>
</dbReference>
<comment type="similarity">
    <text evidence="1 3">Belongs to the EXO70 family.</text>
</comment>
<dbReference type="Proteomes" id="UP000257109">
    <property type="component" value="Unassembled WGS sequence"/>
</dbReference>
<reference evidence="5" key="1">
    <citation type="submission" date="2018-05" db="EMBL/GenBank/DDBJ databases">
        <title>Draft genome of Mucuna pruriens seed.</title>
        <authorList>
            <person name="Nnadi N.E."/>
            <person name="Vos R."/>
            <person name="Hasami M.H."/>
            <person name="Devisetty U.K."/>
            <person name="Aguiy J.C."/>
        </authorList>
    </citation>
    <scope>NUCLEOTIDE SEQUENCE [LARGE SCALE GENOMIC DNA]</scope>
    <source>
        <strain evidence="5">JCA_2017</strain>
    </source>
</reference>
<evidence type="ECO:0000256" key="1">
    <source>
        <dbReference type="ARBA" id="ARBA00006756"/>
    </source>
</evidence>
<dbReference type="AlphaFoldDB" id="A0A371HAF7"/>
<dbReference type="InterPro" id="IPR046364">
    <property type="entry name" value="Exo70_C"/>
</dbReference>
<name>A0A371HAF7_MUCPR</name>
<proteinExistence type="inferred from homology"/>
<dbReference type="InterPro" id="IPR004140">
    <property type="entry name" value="Exo70"/>
</dbReference>
<dbReference type="GO" id="GO:0006887">
    <property type="term" value="P:exocytosis"/>
    <property type="evidence" value="ECO:0007669"/>
    <property type="project" value="UniProtKB-KW"/>
</dbReference>
<dbReference type="PANTHER" id="PTHR12542">
    <property type="entry name" value="EXOCYST COMPLEX PROTEIN EXO70"/>
    <property type="match status" value="1"/>
</dbReference>
<dbReference type="InterPro" id="IPR016159">
    <property type="entry name" value="Cullin_repeat-like_dom_sf"/>
</dbReference>
<evidence type="ECO:0000256" key="2">
    <source>
        <dbReference type="ARBA" id="ARBA00022448"/>
    </source>
</evidence>
<protein>
    <recommendedName>
        <fullName evidence="3">Exocyst subunit Exo70 family protein</fullName>
    </recommendedName>
</protein>
<comment type="caution">
    <text evidence="5">The sequence shown here is derived from an EMBL/GenBank/DDBJ whole genome shotgun (WGS) entry which is preliminary data.</text>
</comment>
<dbReference type="OrthoDB" id="1922221at2759"/>
<evidence type="ECO:0000313" key="6">
    <source>
        <dbReference type="Proteomes" id="UP000257109"/>
    </source>
</evidence>
<dbReference type="STRING" id="157652.A0A371HAF7"/>
<dbReference type="PANTHER" id="PTHR12542:SF127">
    <property type="entry name" value="EXOCYST COMPLEX COMPONENT EXO70C1"/>
    <property type="match status" value="1"/>
</dbReference>
<dbReference type="GO" id="GO:0000145">
    <property type="term" value="C:exocyst"/>
    <property type="evidence" value="ECO:0007669"/>
    <property type="project" value="InterPro"/>
</dbReference>
<dbReference type="SUPFAM" id="SSF74788">
    <property type="entry name" value="Cullin repeat-like"/>
    <property type="match status" value="1"/>
</dbReference>
<gene>
    <name evidence="5" type="primary">EXO70B1</name>
    <name evidence="5" type="ORF">CR513_17128</name>
</gene>
<accession>A0A371HAF7</accession>
<feature type="domain" description="Exocyst complex subunit Exo70 C-terminal" evidence="4">
    <location>
        <begin position="229"/>
        <end position="595"/>
    </location>
</feature>
<organism evidence="5 6">
    <name type="scientific">Mucuna pruriens</name>
    <name type="common">Velvet bean</name>
    <name type="synonym">Dolichos pruriens</name>
    <dbReference type="NCBI Taxonomy" id="157652"/>
    <lineage>
        <taxon>Eukaryota</taxon>
        <taxon>Viridiplantae</taxon>
        <taxon>Streptophyta</taxon>
        <taxon>Embryophyta</taxon>
        <taxon>Tracheophyta</taxon>
        <taxon>Spermatophyta</taxon>
        <taxon>Magnoliopsida</taxon>
        <taxon>eudicotyledons</taxon>
        <taxon>Gunneridae</taxon>
        <taxon>Pentapetalae</taxon>
        <taxon>rosids</taxon>
        <taxon>fabids</taxon>
        <taxon>Fabales</taxon>
        <taxon>Fabaceae</taxon>
        <taxon>Papilionoideae</taxon>
        <taxon>50 kb inversion clade</taxon>
        <taxon>NPAAA clade</taxon>
        <taxon>indigoferoid/millettioid clade</taxon>
        <taxon>Phaseoleae</taxon>
        <taxon>Mucuna</taxon>
    </lineage>
</organism>
<dbReference type="GO" id="GO:0015031">
    <property type="term" value="P:protein transport"/>
    <property type="evidence" value="ECO:0007669"/>
    <property type="project" value="UniProtKB-KW"/>
</dbReference>
<keyword evidence="3" id="KW-0268">Exocytosis</keyword>
<evidence type="ECO:0000256" key="3">
    <source>
        <dbReference type="RuleBase" id="RU365026"/>
    </source>
</evidence>
<evidence type="ECO:0000259" key="4">
    <source>
        <dbReference type="Pfam" id="PF03081"/>
    </source>
</evidence>
<evidence type="ECO:0000313" key="5">
    <source>
        <dbReference type="EMBL" id="RDX99777.1"/>
    </source>
</evidence>
<dbReference type="Pfam" id="PF03081">
    <property type="entry name" value="Exo70_C"/>
    <property type="match status" value="1"/>
</dbReference>
<keyword evidence="2 3" id="KW-0813">Transport</keyword>
<keyword evidence="6" id="KW-1185">Reference proteome</keyword>
<feature type="non-terminal residue" evidence="5">
    <location>
        <position position="1"/>
    </location>
</feature>
<dbReference type="EMBL" id="QJKJ01003139">
    <property type="protein sequence ID" value="RDX99777.1"/>
    <property type="molecule type" value="Genomic_DNA"/>
</dbReference>
<dbReference type="Gene3D" id="1.20.1280.170">
    <property type="entry name" value="Exocyst complex component Exo70"/>
    <property type="match status" value="1"/>
</dbReference>
<sequence length="609" mass="70048">MDMPSRSIIVRRVEGEKEELTQVLVEVDAFLCNVGDCGGEDVPECVRVLSKLVGHMVDRYNSGRSKFGEEEVDDESFLNALDRIYKLSTCCSMSALDQTSSVLEKAMSLLEKELCSLLDDPKTPKKSFSFGSRSDLYVTPEIESPKPLEQDQDNQDFPANFSEHKISILNKIATAMIAVGYHNECCMTFANFRRNAFKTRLQKFRYGTLRIEDVYKMSWESLEGEIATWNQVVPHCTTILFNAERRLYDSVFPNQPSISQSLFSNLARFVIIHFLNFAHGAILTKWSAEKLFKFLDMYETLRAGITGVAYLGPYAKEIAYEIAIAKDRIIEAIVAMFCDLNNSIKNDNERIPVPNGAVHPLTRYVMNYLKYACEYKDTLEQVFEQCQGVNVKGIETQNHKSIQQVEDAGTPKNSPFALQLLTIMDLLDANVERKSKLYRNLALHYIFLMNNGRYVVQKVKGCAKLHELMGDNWCRRRQSGLRLYHNCYQRETWTKVLQCLKPEGLQGTGNKVSKQLVKDRFKYFNAMFEEIHKTQSSWMMSDEQLQSELRVSISALVIPAYRSFFGRFKQHLESSRHIDKYIKYHPDDIELLIDDLFGGNTISIARRRT</sequence>